<accession>A0A0A7IAI0</accession>
<protein>
    <submittedName>
        <fullName evidence="3">Uncharacterized protein</fullName>
    </submittedName>
</protein>
<gene>
    <name evidence="3" type="ORF">AH67_02930</name>
</gene>
<dbReference type="Proteomes" id="UP000030636">
    <property type="component" value="Chromosome"/>
</dbReference>
<keyword evidence="2" id="KW-1133">Transmembrane helix</keyword>
<dbReference type="OrthoDB" id="10003090at2"/>
<dbReference type="AlphaFoldDB" id="A0A0A7IAI0"/>
<reference evidence="3 4" key="1">
    <citation type="journal article" date="2015" name="Genome Announc.">
        <title>Bifidobacterium pseudolongum Strain PV8-2, Isolated from a Stool Sample of an Anemic Kenyan Infant.</title>
        <authorList>
            <person name="Vazquez-Gutierrez P."/>
            <person name="Lacroix C."/>
            <person name="Chassard C."/>
            <person name="Klumpp J."/>
            <person name="Stevens M.J."/>
            <person name="Jans C."/>
        </authorList>
    </citation>
    <scope>NUCLEOTIDE SEQUENCE [LARGE SCALE GENOMIC DNA]</scope>
    <source>
        <strain evidence="3 4">PV8-2</strain>
    </source>
</reference>
<evidence type="ECO:0000256" key="2">
    <source>
        <dbReference type="SAM" id="Phobius"/>
    </source>
</evidence>
<evidence type="ECO:0000256" key="1">
    <source>
        <dbReference type="SAM" id="MobiDB-lite"/>
    </source>
</evidence>
<name>A0A0A7IAI0_9BIFI</name>
<dbReference type="STRING" id="1447715.AH67_02930"/>
<keyword evidence="2" id="KW-0472">Membrane</keyword>
<feature type="transmembrane region" description="Helical" evidence="2">
    <location>
        <begin position="14"/>
        <end position="36"/>
    </location>
</feature>
<dbReference type="RefSeq" id="WP_039171425.1">
    <property type="nucleotide sequence ID" value="NZ_CP007457.1"/>
</dbReference>
<feature type="compositionally biased region" description="Polar residues" evidence="1">
    <location>
        <begin position="48"/>
        <end position="57"/>
    </location>
</feature>
<proteinExistence type="predicted"/>
<dbReference type="KEGG" id="bpsp:AH67_02930"/>
<dbReference type="HOGENOM" id="CLU_2128631_0_0_11"/>
<evidence type="ECO:0000313" key="4">
    <source>
        <dbReference type="Proteomes" id="UP000030636"/>
    </source>
</evidence>
<feature type="region of interest" description="Disordered" evidence="1">
    <location>
        <begin position="47"/>
        <end position="67"/>
    </location>
</feature>
<keyword evidence="2" id="KW-0812">Transmembrane</keyword>
<evidence type="ECO:0000313" key="3">
    <source>
        <dbReference type="EMBL" id="AIZ17021.1"/>
    </source>
</evidence>
<keyword evidence="4" id="KW-1185">Reference proteome</keyword>
<sequence>MDIKSNQQHGARGAIVRIAAVVVAVAMPIATAMFGVGRAQAAEPVASTDPTTFTQWTEGVGNPVDPRSTGRIWTDKLVTTGDVTLVLDVSGSMARLPPGIWRRPRLHGLRQDR</sequence>
<organism evidence="3 4">
    <name type="scientific">Bifidobacterium pseudolongum PV8-2</name>
    <dbReference type="NCBI Taxonomy" id="1447715"/>
    <lineage>
        <taxon>Bacteria</taxon>
        <taxon>Bacillati</taxon>
        <taxon>Actinomycetota</taxon>
        <taxon>Actinomycetes</taxon>
        <taxon>Bifidobacteriales</taxon>
        <taxon>Bifidobacteriaceae</taxon>
        <taxon>Bifidobacterium</taxon>
    </lineage>
</organism>
<dbReference type="EMBL" id="CP007457">
    <property type="protein sequence ID" value="AIZ17021.1"/>
    <property type="molecule type" value="Genomic_DNA"/>
</dbReference>